<keyword evidence="1" id="KW-0472">Membrane</keyword>
<comment type="caution">
    <text evidence="2">The sequence shown here is derived from an EMBL/GenBank/DDBJ whole genome shotgun (WGS) entry which is preliminary data.</text>
</comment>
<feature type="transmembrane region" description="Helical" evidence="1">
    <location>
        <begin position="7"/>
        <end position="26"/>
    </location>
</feature>
<keyword evidence="1" id="KW-1133">Transmembrane helix</keyword>
<dbReference type="PANTHER" id="PTHR37309">
    <property type="entry name" value="SLR0284 PROTEIN"/>
    <property type="match status" value="1"/>
</dbReference>
<proteinExistence type="predicted"/>
<evidence type="ECO:0000313" key="3">
    <source>
        <dbReference type="Proteomes" id="UP000298324"/>
    </source>
</evidence>
<gene>
    <name evidence="2" type="ORF">Psch_02268</name>
</gene>
<evidence type="ECO:0008006" key="4">
    <source>
        <dbReference type="Google" id="ProtNLM"/>
    </source>
</evidence>
<dbReference type="RefSeq" id="WP_190240337.1">
    <property type="nucleotide sequence ID" value="NZ_QFGA01000002.1"/>
</dbReference>
<dbReference type="AlphaFoldDB" id="A0A4Y7R8V5"/>
<feature type="transmembrane region" description="Helical" evidence="1">
    <location>
        <begin position="60"/>
        <end position="81"/>
    </location>
</feature>
<dbReference type="PANTHER" id="PTHR37309:SF1">
    <property type="entry name" value="SLR0284 PROTEIN"/>
    <property type="match status" value="1"/>
</dbReference>
<organism evidence="2 3">
    <name type="scientific">Pelotomaculum schinkii</name>
    <dbReference type="NCBI Taxonomy" id="78350"/>
    <lineage>
        <taxon>Bacteria</taxon>
        <taxon>Bacillati</taxon>
        <taxon>Bacillota</taxon>
        <taxon>Clostridia</taxon>
        <taxon>Eubacteriales</taxon>
        <taxon>Desulfotomaculaceae</taxon>
        <taxon>Pelotomaculum</taxon>
    </lineage>
</organism>
<protein>
    <recommendedName>
        <fullName evidence="4">Phage holin family protein</fullName>
    </recommendedName>
</protein>
<keyword evidence="1" id="KW-0812">Transmembrane</keyword>
<dbReference type="EMBL" id="QFGA01000002">
    <property type="protein sequence ID" value="TEB05227.1"/>
    <property type="molecule type" value="Genomic_DNA"/>
</dbReference>
<sequence length="114" mass="12511">MNWVVKLILNSLALIIADALVSGFAIRGFFSAMLAALVLGVVNTLIKPVLIVLTLPITFFTLGLFIFIINGLAFWLASWFVPGFTVYGFWGAFWGAIITSIVSWVLNGIFQPEN</sequence>
<evidence type="ECO:0000256" key="1">
    <source>
        <dbReference type="SAM" id="Phobius"/>
    </source>
</evidence>
<reference evidence="2 3" key="1">
    <citation type="journal article" date="2018" name="Environ. Microbiol.">
        <title>Novel energy conservation strategies and behaviour of Pelotomaculum schinkii driving syntrophic propionate catabolism.</title>
        <authorList>
            <person name="Hidalgo-Ahumada C.A.P."/>
            <person name="Nobu M.K."/>
            <person name="Narihiro T."/>
            <person name="Tamaki H."/>
            <person name="Liu W.T."/>
            <person name="Kamagata Y."/>
            <person name="Stams A.J.M."/>
            <person name="Imachi H."/>
            <person name="Sousa D.Z."/>
        </authorList>
    </citation>
    <scope>NUCLEOTIDE SEQUENCE [LARGE SCALE GENOMIC DNA]</scope>
    <source>
        <strain evidence="2 3">HH</strain>
    </source>
</reference>
<name>A0A4Y7R8V5_9FIRM</name>
<dbReference type="Pfam" id="PF04020">
    <property type="entry name" value="Phage_holin_4_2"/>
    <property type="match status" value="1"/>
</dbReference>
<feature type="transmembrane region" description="Helical" evidence="1">
    <location>
        <begin position="87"/>
        <end position="110"/>
    </location>
</feature>
<dbReference type="Proteomes" id="UP000298324">
    <property type="component" value="Unassembled WGS sequence"/>
</dbReference>
<accession>A0A4Y7R8V5</accession>
<feature type="transmembrane region" description="Helical" evidence="1">
    <location>
        <begin position="32"/>
        <end position="53"/>
    </location>
</feature>
<dbReference type="InterPro" id="IPR007165">
    <property type="entry name" value="Phage_holin_4_2"/>
</dbReference>
<keyword evidence="3" id="KW-1185">Reference proteome</keyword>
<evidence type="ECO:0000313" key="2">
    <source>
        <dbReference type="EMBL" id="TEB05227.1"/>
    </source>
</evidence>